<dbReference type="InterPro" id="IPR000326">
    <property type="entry name" value="PAP2/HPO"/>
</dbReference>
<evidence type="ECO:0000256" key="2">
    <source>
        <dbReference type="ARBA" id="ARBA00022692"/>
    </source>
</evidence>
<evidence type="ECO:0000313" key="10">
    <source>
        <dbReference type="EMBL" id="KAF9060151.1"/>
    </source>
</evidence>
<feature type="transmembrane region" description="Helical" evidence="8">
    <location>
        <begin position="44"/>
        <end position="64"/>
    </location>
</feature>
<evidence type="ECO:0000256" key="6">
    <source>
        <dbReference type="ARBA" id="ARBA00023136"/>
    </source>
</evidence>
<sequence length="291" mass="31634">MSGSEDEFSDSSSTHSYSSFFSSPATALRQNLHRFLIPYIHLDLGTHTFFMILLPAVFFFGFDVGGEAGLGGNKEMGMGLVMIMGLGVYASSFVKDLVCSPRPFAPPVTRLTLGNHHLEYGFPSTHSTNAVSIALFFYGYVYNLYHPSLNPTATPLTYYFLTTVLVIYTLSIVLGRIYTAMHSVMDCVAGCVLGAVRLYPTTFAAKLLQSPLSPPFLLTSIFLLIINQHPQPIDDCPCFEDAVAMGAVVYGSLLQGTPLREVMAMATATSTFVPATPMLGAPWHVLPSGTW</sequence>
<feature type="transmembrane region" description="Helical" evidence="8">
    <location>
        <begin position="156"/>
        <end position="175"/>
    </location>
</feature>
<dbReference type="GO" id="GO:0005789">
    <property type="term" value="C:endoplasmic reticulum membrane"/>
    <property type="evidence" value="ECO:0007669"/>
    <property type="project" value="UniProtKB-SubCell"/>
</dbReference>
<dbReference type="Gene3D" id="1.20.144.10">
    <property type="entry name" value="Phosphatidic acid phosphatase type 2/haloperoxidase"/>
    <property type="match status" value="1"/>
</dbReference>
<evidence type="ECO:0000256" key="4">
    <source>
        <dbReference type="ARBA" id="ARBA00022824"/>
    </source>
</evidence>
<dbReference type="SMART" id="SM00014">
    <property type="entry name" value="acidPPc"/>
    <property type="match status" value="1"/>
</dbReference>
<dbReference type="Pfam" id="PF01569">
    <property type="entry name" value="PAP2"/>
    <property type="match status" value="1"/>
</dbReference>
<dbReference type="Proteomes" id="UP000772434">
    <property type="component" value="Unassembled WGS sequence"/>
</dbReference>
<evidence type="ECO:0000256" key="7">
    <source>
        <dbReference type="ARBA" id="ARBA00038324"/>
    </source>
</evidence>
<dbReference type="GO" id="GO:0042392">
    <property type="term" value="F:sphingosine-1-phosphate phosphatase activity"/>
    <property type="evidence" value="ECO:0007669"/>
    <property type="project" value="TreeGrafter"/>
</dbReference>
<evidence type="ECO:0000256" key="8">
    <source>
        <dbReference type="SAM" id="Phobius"/>
    </source>
</evidence>
<organism evidence="10 11">
    <name type="scientific">Rhodocollybia butyracea</name>
    <dbReference type="NCBI Taxonomy" id="206335"/>
    <lineage>
        <taxon>Eukaryota</taxon>
        <taxon>Fungi</taxon>
        <taxon>Dikarya</taxon>
        <taxon>Basidiomycota</taxon>
        <taxon>Agaricomycotina</taxon>
        <taxon>Agaricomycetes</taxon>
        <taxon>Agaricomycetidae</taxon>
        <taxon>Agaricales</taxon>
        <taxon>Marasmiineae</taxon>
        <taxon>Omphalotaceae</taxon>
        <taxon>Rhodocollybia</taxon>
    </lineage>
</organism>
<evidence type="ECO:0000256" key="5">
    <source>
        <dbReference type="ARBA" id="ARBA00022989"/>
    </source>
</evidence>
<dbReference type="EMBL" id="JADNRY010000257">
    <property type="protein sequence ID" value="KAF9060151.1"/>
    <property type="molecule type" value="Genomic_DNA"/>
</dbReference>
<feature type="non-terminal residue" evidence="10">
    <location>
        <position position="1"/>
    </location>
</feature>
<protein>
    <submittedName>
        <fullName evidence="10">PAP2 superfamily-domain-containing protein</fullName>
    </submittedName>
</protein>
<name>A0A9P5TYU2_9AGAR</name>
<keyword evidence="11" id="KW-1185">Reference proteome</keyword>
<comment type="similarity">
    <text evidence="7">Belongs to the type 2 lipid phosphate phosphatase family.</text>
</comment>
<dbReference type="SUPFAM" id="SSF48317">
    <property type="entry name" value="Acid phosphatase/Vanadium-dependent haloperoxidase"/>
    <property type="match status" value="1"/>
</dbReference>
<dbReference type="PANTHER" id="PTHR14969">
    <property type="entry name" value="SPHINGOSINE-1-PHOSPHATE PHOSPHOHYDROLASE"/>
    <property type="match status" value="1"/>
</dbReference>
<reference evidence="10" key="1">
    <citation type="submission" date="2020-11" db="EMBL/GenBank/DDBJ databases">
        <authorList>
            <consortium name="DOE Joint Genome Institute"/>
            <person name="Ahrendt S."/>
            <person name="Riley R."/>
            <person name="Andreopoulos W."/>
            <person name="Labutti K."/>
            <person name="Pangilinan J."/>
            <person name="Ruiz-Duenas F.J."/>
            <person name="Barrasa J.M."/>
            <person name="Sanchez-Garcia M."/>
            <person name="Camarero S."/>
            <person name="Miyauchi S."/>
            <person name="Serrano A."/>
            <person name="Linde D."/>
            <person name="Babiker R."/>
            <person name="Drula E."/>
            <person name="Ayuso-Fernandez I."/>
            <person name="Pacheco R."/>
            <person name="Padilla G."/>
            <person name="Ferreira P."/>
            <person name="Barriuso J."/>
            <person name="Kellner H."/>
            <person name="Castanera R."/>
            <person name="Alfaro M."/>
            <person name="Ramirez L."/>
            <person name="Pisabarro A.G."/>
            <person name="Kuo A."/>
            <person name="Tritt A."/>
            <person name="Lipzen A."/>
            <person name="He G."/>
            <person name="Yan M."/>
            <person name="Ng V."/>
            <person name="Cullen D."/>
            <person name="Martin F."/>
            <person name="Rosso M.-N."/>
            <person name="Henrissat B."/>
            <person name="Hibbett D."/>
            <person name="Martinez A.T."/>
            <person name="Grigoriev I.V."/>
        </authorList>
    </citation>
    <scope>NUCLEOTIDE SEQUENCE</scope>
    <source>
        <strain evidence="10">AH 40177</strain>
    </source>
</reference>
<dbReference type="PANTHER" id="PTHR14969:SF28">
    <property type="entry name" value="DIHYDROSPHINGOSINE 1-PHOSPHATE PHOSPHATASE LCB3-RELATED"/>
    <property type="match status" value="1"/>
</dbReference>
<evidence type="ECO:0000259" key="9">
    <source>
        <dbReference type="SMART" id="SM00014"/>
    </source>
</evidence>
<keyword evidence="2 8" id="KW-0812">Transmembrane</keyword>
<comment type="subcellular location">
    <subcellularLocation>
        <location evidence="1">Endoplasmic reticulum membrane</location>
        <topology evidence="1">Multi-pass membrane protein</topology>
    </subcellularLocation>
</comment>
<evidence type="ECO:0000256" key="3">
    <source>
        <dbReference type="ARBA" id="ARBA00022801"/>
    </source>
</evidence>
<proteinExistence type="inferred from homology"/>
<dbReference type="OrthoDB" id="301434at2759"/>
<accession>A0A9P5TYU2</accession>
<keyword evidence="5 8" id="KW-1133">Transmembrane helix</keyword>
<feature type="domain" description="Phosphatidic acid phosphatase type 2/haloperoxidase" evidence="9">
    <location>
        <begin position="77"/>
        <end position="202"/>
    </location>
</feature>
<keyword evidence="6 8" id="KW-0472">Membrane</keyword>
<keyword evidence="4" id="KW-0256">Endoplasmic reticulum</keyword>
<feature type="transmembrane region" description="Helical" evidence="8">
    <location>
        <begin position="76"/>
        <end position="94"/>
    </location>
</feature>
<evidence type="ECO:0000313" key="11">
    <source>
        <dbReference type="Proteomes" id="UP000772434"/>
    </source>
</evidence>
<keyword evidence="3" id="KW-0378">Hydrolase</keyword>
<dbReference type="InterPro" id="IPR036938">
    <property type="entry name" value="PAP2/HPO_sf"/>
</dbReference>
<comment type="caution">
    <text evidence="10">The sequence shown here is derived from an EMBL/GenBank/DDBJ whole genome shotgun (WGS) entry which is preliminary data.</text>
</comment>
<gene>
    <name evidence="10" type="ORF">BDP27DRAFT_1340080</name>
</gene>
<evidence type="ECO:0000256" key="1">
    <source>
        <dbReference type="ARBA" id="ARBA00004477"/>
    </source>
</evidence>
<dbReference type="AlphaFoldDB" id="A0A9P5TYU2"/>